<organism evidence="1 2">
    <name type="scientific">Tetraparma gracilis</name>
    <dbReference type="NCBI Taxonomy" id="2962635"/>
    <lineage>
        <taxon>Eukaryota</taxon>
        <taxon>Sar</taxon>
        <taxon>Stramenopiles</taxon>
        <taxon>Ochrophyta</taxon>
        <taxon>Bolidophyceae</taxon>
        <taxon>Parmales</taxon>
        <taxon>Triparmaceae</taxon>
        <taxon>Tetraparma</taxon>
    </lineage>
</organism>
<dbReference type="Proteomes" id="UP001165060">
    <property type="component" value="Unassembled WGS sequence"/>
</dbReference>
<name>A0ABQ6MAG6_9STRA</name>
<accession>A0ABQ6MAG6</accession>
<proteinExistence type="predicted"/>
<gene>
    <name evidence="1" type="ORF">TeGR_g285</name>
</gene>
<comment type="caution">
    <text evidence="1">The sequence shown here is derived from an EMBL/GenBank/DDBJ whole genome shotgun (WGS) entry which is preliminary data.</text>
</comment>
<feature type="non-terminal residue" evidence="1">
    <location>
        <position position="1"/>
    </location>
</feature>
<evidence type="ECO:0000313" key="2">
    <source>
        <dbReference type="Proteomes" id="UP001165060"/>
    </source>
</evidence>
<evidence type="ECO:0000313" key="1">
    <source>
        <dbReference type="EMBL" id="GMI22661.1"/>
    </source>
</evidence>
<reference evidence="1 2" key="1">
    <citation type="journal article" date="2023" name="Commun. Biol.">
        <title>Genome analysis of Parmales, the sister group of diatoms, reveals the evolutionary specialization of diatoms from phago-mixotrophs to photoautotrophs.</title>
        <authorList>
            <person name="Ban H."/>
            <person name="Sato S."/>
            <person name="Yoshikawa S."/>
            <person name="Yamada K."/>
            <person name="Nakamura Y."/>
            <person name="Ichinomiya M."/>
            <person name="Sato N."/>
            <person name="Blanc-Mathieu R."/>
            <person name="Endo H."/>
            <person name="Kuwata A."/>
            <person name="Ogata H."/>
        </authorList>
    </citation>
    <scope>NUCLEOTIDE SEQUENCE [LARGE SCALE GENOMIC DNA]</scope>
</reference>
<sequence length="186" mass="20648">KTHKLDRSVRVDRKNKSVPQTLLLTKVSPSSISLRTAPSLRRDLRPPPHAVHGVIEIQDEEHGCSTMTMALRVYCAEAVKKARTRAVIDKMKSNVRTGTAEFGDEPLTSEEALLVLDDLLSLLTSLYERFARPDEVDAAVHKKLAAEFLSSTTPTSEHEDSLLERARGYASKPWTRMAGTVSNPVE</sequence>
<keyword evidence="2" id="KW-1185">Reference proteome</keyword>
<protein>
    <submittedName>
        <fullName evidence="1">Uncharacterized protein</fullName>
    </submittedName>
</protein>
<dbReference type="EMBL" id="BRYB01002614">
    <property type="protein sequence ID" value="GMI22661.1"/>
    <property type="molecule type" value="Genomic_DNA"/>
</dbReference>